<dbReference type="EMBL" id="CAMPGE010015855">
    <property type="protein sequence ID" value="CAI2374454.1"/>
    <property type="molecule type" value="Genomic_DNA"/>
</dbReference>
<dbReference type="GO" id="GO:0001682">
    <property type="term" value="P:tRNA 5'-leader removal"/>
    <property type="evidence" value="ECO:0007669"/>
    <property type="project" value="InterPro"/>
</dbReference>
<evidence type="ECO:0000256" key="2">
    <source>
        <dbReference type="ARBA" id="ARBA00006181"/>
    </source>
</evidence>
<dbReference type="Proteomes" id="UP001295684">
    <property type="component" value="Unassembled WGS sequence"/>
</dbReference>
<dbReference type="InterPro" id="IPR036980">
    <property type="entry name" value="RNase_P/MRP_Rpp29_sf"/>
</dbReference>
<protein>
    <submittedName>
        <fullName evidence="4">Uncharacterized protein</fullName>
    </submittedName>
</protein>
<dbReference type="InterPro" id="IPR016848">
    <property type="entry name" value="RNase_P/MRP_Rpp29-subunit"/>
</dbReference>
<dbReference type="Gene3D" id="2.30.30.210">
    <property type="entry name" value="Ribonuclease P/MRP, subunit p29"/>
    <property type="match status" value="1"/>
</dbReference>
<dbReference type="InterPro" id="IPR002730">
    <property type="entry name" value="Rpp29/RNP1"/>
</dbReference>
<comment type="caution">
    <text evidence="4">The sequence shown here is derived from an EMBL/GenBank/DDBJ whole genome shotgun (WGS) entry which is preliminary data.</text>
</comment>
<dbReference type="PANTHER" id="PTHR13348">
    <property type="entry name" value="RIBONUCLEASE P SUBUNIT P29"/>
    <property type="match status" value="1"/>
</dbReference>
<proteinExistence type="inferred from homology"/>
<dbReference type="AlphaFoldDB" id="A0AAD1XKS7"/>
<reference evidence="4" key="1">
    <citation type="submission" date="2023-07" db="EMBL/GenBank/DDBJ databases">
        <authorList>
            <consortium name="AG Swart"/>
            <person name="Singh M."/>
            <person name="Singh A."/>
            <person name="Seah K."/>
            <person name="Emmerich C."/>
        </authorList>
    </citation>
    <scope>NUCLEOTIDE SEQUENCE</scope>
    <source>
        <strain evidence="4">DP1</strain>
    </source>
</reference>
<feature type="region of interest" description="Disordered" evidence="3">
    <location>
        <begin position="21"/>
        <end position="62"/>
    </location>
</feature>
<dbReference type="GO" id="GO:0006364">
    <property type="term" value="P:rRNA processing"/>
    <property type="evidence" value="ECO:0007669"/>
    <property type="project" value="TreeGrafter"/>
</dbReference>
<dbReference type="InterPro" id="IPR023534">
    <property type="entry name" value="Rof/RNase_P-like"/>
</dbReference>
<dbReference type="GO" id="GO:0000172">
    <property type="term" value="C:ribonuclease MRP complex"/>
    <property type="evidence" value="ECO:0007669"/>
    <property type="project" value="InterPro"/>
</dbReference>
<dbReference type="Pfam" id="PF01868">
    <property type="entry name" value="RNase_P-MRP_p29"/>
    <property type="match status" value="1"/>
</dbReference>
<dbReference type="GO" id="GO:0030677">
    <property type="term" value="C:ribonuclease P complex"/>
    <property type="evidence" value="ECO:0007669"/>
    <property type="project" value="InterPro"/>
</dbReference>
<comment type="subcellular location">
    <subcellularLocation>
        <location evidence="1">Nucleus</location>
    </subcellularLocation>
</comment>
<dbReference type="SUPFAM" id="SSF101744">
    <property type="entry name" value="Rof/RNase P subunit-like"/>
    <property type="match status" value="1"/>
</dbReference>
<organism evidence="4 5">
    <name type="scientific">Euplotes crassus</name>
    <dbReference type="NCBI Taxonomy" id="5936"/>
    <lineage>
        <taxon>Eukaryota</taxon>
        <taxon>Sar</taxon>
        <taxon>Alveolata</taxon>
        <taxon>Ciliophora</taxon>
        <taxon>Intramacronucleata</taxon>
        <taxon>Spirotrichea</taxon>
        <taxon>Hypotrichia</taxon>
        <taxon>Euplotida</taxon>
        <taxon>Euplotidae</taxon>
        <taxon>Moneuplotes</taxon>
    </lineage>
</organism>
<name>A0AAD1XKS7_EUPCR</name>
<dbReference type="GO" id="GO:0005634">
    <property type="term" value="C:nucleus"/>
    <property type="evidence" value="ECO:0007669"/>
    <property type="project" value="UniProtKB-SubCell"/>
</dbReference>
<sequence>MNPSQSNDKFLDSLFDLDKAKTKKKRKKRDKKLKHIEEERLGKKKIKKKETKEQKEESGRKKEVEQIFEQVEEECKGDEYMRGTVDVYKKLSIKRDSKAPSAVGRIKAIMDPAFTHLYKSSAFLLENYVGPSKASDEAIPLKKKKSFRGILKPSKSDIKRSHIFDIDPEQISFNDIIPIHLMWKEYIKDLLGDTSKITSSEISQKFSALFKIAKCDLHGAVISVFEAKNKALIGLEGIVVKESRHTFTIICLSANPNINASPSCKDPVESEQAAPETATLKIVPKMGLTFLVKVPGGPKVKVFGDSVCFRSSERSGLKFKQKYGLDFF</sequence>
<accession>A0AAD1XKS7</accession>
<evidence type="ECO:0000256" key="1">
    <source>
        <dbReference type="ARBA" id="ARBA00004123"/>
    </source>
</evidence>
<evidence type="ECO:0000256" key="3">
    <source>
        <dbReference type="SAM" id="MobiDB-lite"/>
    </source>
</evidence>
<evidence type="ECO:0000313" key="4">
    <source>
        <dbReference type="EMBL" id="CAI2374454.1"/>
    </source>
</evidence>
<comment type="similarity">
    <text evidence="2">Belongs to the eukaryotic/archaeal RNase P protein component 1 family.</text>
</comment>
<dbReference type="GO" id="GO:0033204">
    <property type="term" value="F:ribonuclease P RNA binding"/>
    <property type="evidence" value="ECO:0007669"/>
    <property type="project" value="InterPro"/>
</dbReference>
<gene>
    <name evidence="4" type="ORF">ECRASSUSDP1_LOCUS15807</name>
</gene>
<keyword evidence="5" id="KW-1185">Reference proteome</keyword>
<dbReference type="SMART" id="SM00538">
    <property type="entry name" value="POP4"/>
    <property type="match status" value="1"/>
</dbReference>
<dbReference type="PANTHER" id="PTHR13348:SF0">
    <property type="entry name" value="RIBONUCLEASE P PROTEIN SUBUNIT P29"/>
    <property type="match status" value="1"/>
</dbReference>
<feature type="compositionally biased region" description="Basic residues" evidence="3">
    <location>
        <begin position="21"/>
        <end position="34"/>
    </location>
</feature>
<evidence type="ECO:0000313" key="5">
    <source>
        <dbReference type="Proteomes" id="UP001295684"/>
    </source>
</evidence>
<feature type="compositionally biased region" description="Basic and acidic residues" evidence="3">
    <location>
        <begin position="50"/>
        <end position="62"/>
    </location>
</feature>